<dbReference type="SUPFAM" id="SSF103473">
    <property type="entry name" value="MFS general substrate transporter"/>
    <property type="match status" value="1"/>
</dbReference>
<keyword evidence="3 8" id="KW-0812">Transmembrane</keyword>
<dbReference type="EMBL" id="GEZM01075904">
    <property type="protein sequence ID" value="JAV63884.1"/>
    <property type="molecule type" value="Transcribed_RNA"/>
</dbReference>
<dbReference type="GO" id="GO:0005886">
    <property type="term" value="C:plasma membrane"/>
    <property type="evidence" value="ECO:0007669"/>
    <property type="project" value="UniProtKB-SubCell"/>
</dbReference>
<dbReference type="Pfam" id="PF00083">
    <property type="entry name" value="Sugar_tr"/>
    <property type="match status" value="1"/>
</dbReference>
<dbReference type="Gene3D" id="1.20.1250.20">
    <property type="entry name" value="MFS general substrate transporter like domains"/>
    <property type="match status" value="1"/>
</dbReference>
<dbReference type="PROSITE" id="PS50850">
    <property type="entry name" value="MFS"/>
    <property type="match status" value="1"/>
</dbReference>
<feature type="transmembrane region" description="Helical" evidence="8">
    <location>
        <begin position="106"/>
        <end position="123"/>
    </location>
</feature>
<feature type="transmembrane region" description="Helical" evidence="8">
    <location>
        <begin position="162"/>
        <end position="181"/>
    </location>
</feature>
<protein>
    <recommendedName>
        <fullName evidence="9">Major facilitator superfamily (MFS) profile domain-containing protein</fullName>
    </recommendedName>
</protein>
<feature type="transmembrane region" description="Helical" evidence="8">
    <location>
        <begin position="272"/>
        <end position="300"/>
    </location>
</feature>
<dbReference type="InterPro" id="IPR036259">
    <property type="entry name" value="MFS_trans_sf"/>
</dbReference>
<evidence type="ECO:0000256" key="2">
    <source>
        <dbReference type="ARBA" id="ARBA00022475"/>
    </source>
</evidence>
<name>A0A1Y1KRE5_PHOPY</name>
<evidence type="ECO:0000313" key="10">
    <source>
        <dbReference type="EMBL" id="JAV63884.1"/>
    </source>
</evidence>
<dbReference type="FunFam" id="1.20.1250.20:FF:000055">
    <property type="entry name" value="Facilitated trehalose transporter Tret1-2 homolog"/>
    <property type="match status" value="1"/>
</dbReference>
<evidence type="ECO:0000256" key="7">
    <source>
        <dbReference type="ARBA" id="ARBA00024348"/>
    </source>
</evidence>
<feature type="transmembrane region" description="Helical" evidence="8">
    <location>
        <begin position="412"/>
        <end position="437"/>
    </location>
</feature>
<keyword evidence="6" id="KW-0325">Glycoprotein</keyword>
<feature type="transmembrane region" description="Helical" evidence="8">
    <location>
        <begin position="129"/>
        <end position="150"/>
    </location>
</feature>
<dbReference type="PROSITE" id="PS00217">
    <property type="entry name" value="SUGAR_TRANSPORT_2"/>
    <property type="match status" value="1"/>
</dbReference>
<keyword evidence="5 8" id="KW-0472">Membrane</keyword>
<feature type="transmembrane region" description="Helical" evidence="8">
    <location>
        <begin position="443"/>
        <end position="463"/>
    </location>
</feature>
<dbReference type="InterPro" id="IPR003663">
    <property type="entry name" value="Sugar/inositol_transpt"/>
</dbReference>
<organism evidence="10">
    <name type="scientific">Photinus pyralis</name>
    <name type="common">Common eastern firefly</name>
    <name type="synonym">Lampyris pyralis</name>
    <dbReference type="NCBI Taxonomy" id="7054"/>
    <lineage>
        <taxon>Eukaryota</taxon>
        <taxon>Metazoa</taxon>
        <taxon>Ecdysozoa</taxon>
        <taxon>Arthropoda</taxon>
        <taxon>Hexapoda</taxon>
        <taxon>Insecta</taxon>
        <taxon>Pterygota</taxon>
        <taxon>Neoptera</taxon>
        <taxon>Endopterygota</taxon>
        <taxon>Coleoptera</taxon>
        <taxon>Polyphaga</taxon>
        <taxon>Elateriformia</taxon>
        <taxon>Elateroidea</taxon>
        <taxon>Lampyridae</taxon>
        <taxon>Lampyrinae</taxon>
        <taxon>Photinus</taxon>
    </lineage>
</organism>
<dbReference type="PANTHER" id="PTHR48021:SF1">
    <property type="entry name" value="GH07001P-RELATED"/>
    <property type="match status" value="1"/>
</dbReference>
<dbReference type="InParanoid" id="A0A1Y1KRE5"/>
<feature type="transmembrane region" description="Helical" evidence="8">
    <location>
        <begin position="187"/>
        <end position="208"/>
    </location>
</feature>
<reference evidence="11 12" key="2">
    <citation type="journal article" date="2018" name="Elife">
        <title>Firefly genomes illuminate parallel origins of bioluminescence in beetles.</title>
        <authorList>
            <person name="Fallon T.R."/>
            <person name="Lower S.E."/>
            <person name="Chang C.H."/>
            <person name="Bessho-Uehara M."/>
            <person name="Martin G.J."/>
            <person name="Bewick A.J."/>
            <person name="Behringer M."/>
            <person name="Debat H.J."/>
            <person name="Wong I."/>
            <person name="Day J.C."/>
            <person name="Suvorov A."/>
            <person name="Silva C.J."/>
            <person name="Stanger-Hall K.F."/>
            <person name="Hall D.W."/>
            <person name="Schmitz R.J."/>
            <person name="Nelson D.R."/>
            <person name="Lewis S.M."/>
            <person name="Shigenobu S."/>
            <person name="Bybee S.M."/>
            <person name="Larracuente A.M."/>
            <person name="Oba Y."/>
            <person name="Weng J.K."/>
        </authorList>
    </citation>
    <scope>NUCLEOTIDE SEQUENCE [LARGE SCALE GENOMIC DNA]</scope>
    <source>
        <strain evidence="11">1611_PpyrPB1</strain>
        <tissue evidence="11">Whole body</tissue>
    </source>
</reference>
<accession>A0A1Y1KRE5</accession>
<dbReference type="PANTHER" id="PTHR48021">
    <property type="match status" value="1"/>
</dbReference>
<feature type="domain" description="Major facilitator superfamily (MFS) profile" evidence="9">
    <location>
        <begin position="36"/>
        <end position="467"/>
    </location>
</feature>
<evidence type="ECO:0000256" key="3">
    <source>
        <dbReference type="ARBA" id="ARBA00022692"/>
    </source>
</evidence>
<feature type="transmembrane region" description="Helical" evidence="8">
    <location>
        <begin position="338"/>
        <end position="360"/>
    </location>
</feature>
<feature type="transmembrane region" description="Helical" evidence="8">
    <location>
        <begin position="380"/>
        <end position="400"/>
    </location>
</feature>
<keyword evidence="12" id="KW-1185">Reference proteome</keyword>
<dbReference type="PRINTS" id="PR00171">
    <property type="entry name" value="SUGRTRNSPORT"/>
</dbReference>
<dbReference type="InterPro" id="IPR050549">
    <property type="entry name" value="MFS_Trehalose_Transporter"/>
</dbReference>
<dbReference type="InterPro" id="IPR005829">
    <property type="entry name" value="Sugar_transporter_CS"/>
</dbReference>
<dbReference type="InterPro" id="IPR020846">
    <property type="entry name" value="MFS_dom"/>
</dbReference>
<feature type="transmembrane region" description="Helical" evidence="8">
    <location>
        <begin position="34"/>
        <end position="55"/>
    </location>
</feature>
<gene>
    <name evidence="11" type="ORF">PPYR_05193</name>
</gene>
<evidence type="ECO:0000259" key="9">
    <source>
        <dbReference type="PROSITE" id="PS50850"/>
    </source>
</evidence>
<evidence type="ECO:0000256" key="1">
    <source>
        <dbReference type="ARBA" id="ARBA00004651"/>
    </source>
</evidence>
<dbReference type="AlphaFoldDB" id="A0A1Y1KRE5"/>
<reference evidence="10" key="1">
    <citation type="journal article" date="2016" name="Sci. Rep.">
        <title>Molecular characterization of firefly nuptial gifts: a multi-omics approach sheds light on postcopulatory sexual selection.</title>
        <authorList>
            <person name="Al-Wathiqui N."/>
            <person name="Fallon T.R."/>
            <person name="South A."/>
            <person name="Weng J.K."/>
            <person name="Lewis S.M."/>
        </authorList>
    </citation>
    <scope>NUCLEOTIDE SEQUENCE</scope>
</reference>
<evidence type="ECO:0000313" key="12">
    <source>
        <dbReference type="Proteomes" id="UP000327044"/>
    </source>
</evidence>
<keyword evidence="4 8" id="KW-1133">Transmembrane helix</keyword>
<feature type="transmembrane region" description="Helical" evidence="8">
    <location>
        <begin position="75"/>
        <end position="94"/>
    </location>
</feature>
<evidence type="ECO:0000256" key="5">
    <source>
        <dbReference type="ARBA" id="ARBA00023136"/>
    </source>
</evidence>
<dbReference type="GO" id="GO:0022857">
    <property type="term" value="F:transmembrane transporter activity"/>
    <property type="evidence" value="ECO:0007669"/>
    <property type="project" value="InterPro"/>
</dbReference>
<proteinExistence type="inferred from homology"/>
<dbReference type="InterPro" id="IPR005828">
    <property type="entry name" value="MFS_sugar_transport-like"/>
</dbReference>
<sequence>MTTKEDHSISLPAVYDSYSSLLQKSTLEKKLPQFIAAFIVSLTAFSAGTSIGWTSQISEKLLGGELGFTITKNELSWIASLTSLGAAVFSIFAGPLCDKFGRKPSAFLFIVPSLTGWTLILWSKSIGMVYAGRFLTGMSTGALCVFTALYNNEIAQKEVRGTLGSFLQLMISSGILFDAIVAKFVNMKLYTALCGGVPMVFGALFAFMPESPVYSVQKRDYVGARATLIWLRGKNYNVDQEMKEIEQYVLDKNKCSGTNTLKNCMKTRASKIACVIGFGLMIFKCICGIDAITAYTSYIFTNANIGLNAQSATIILASFSTGAGIFQSLVVDKCGRRTLLMLSSGAMTVCLTIVGIVLMLKGRYAFSEEIYKYINYLPVVALTVFEVAYSLGLGPISWLMMGEVFPQEIKSLASSLATFVSWIVTFAVTGLFMVVNTELGGDFAFLLFAVCTLAATLFTFFLVPETKNKSYLEIQSAL</sequence>
<keyword evidence="2" id="KW-1003">Cell membrane</keyword>
<comment type="similarity">
    <text evidence="7">Belongs to the major facilitator superfamily. Sugar transporter (TC 2.A.1.1) family. Trehalose transporter subfamily.</text>
</comment>
<dbReference type="Proteomes" id="UP000327044">
    <property type="component" value="Unassembled WGS sequence"/>
</dbReference>
<dbReference type="EMBL" id="VVIM01000002">
    <property type="protein sequence ID" value="KAB0803007.1"/>
    <property type="molecule type" value="Genomic_DNA"/>
</dbReference>
<reference evidence="11" key="3">
    <citation type="submission" date="2019-08" db="EMBL/GenBank/DDBJ databases">
        <authorList>
            <consortium name="Photinus pyralis genome working group"/>
            <person name="Fallon T.R."/>
            <person name="Sander Lower S.E."/>
            <person name="Weng J.-K."/>
        </authorList>
    </citation>
    <scope>NUCLEOTIDE SEQUENCE</scope>
    <source>
        <strain evidence="11">1611_PpyrPB1</strain>
        <tissue evidence="11">Whole body</tissue>
    </source>
</reference>
<dbReference type="OrthoDB" id="6612291at2759"/>
<feature type="transmembrane region" description="Helical" evidence="8">
    <location>
        <begin position="312"/>
        <end position="331"/>
    </location>
</feature>
<evidence type="ECO:0000256" key="6">
    <source>
        <dbReference type="ARBA" id="ARBA00023180"/>
    </source>
</evidence>
<evidence type="ECO:0000313" key="11">
    <source>
        <dbReference type="EMBL" id="KAB0803007.1"/>
    </source>
</evidence>
<evidence type="ECO:0000256" key="8">
    <source>
        <dbReference type="SAM" id="Phobius"/>
    </source>
</evidence>
<comment type="subcellular location">
    <subcellularLocation>
        <location evidence="1">Cell membrane</location>
        <topology evidence="1">Multi-pass membrane protein</topology>
    </subcellularLocation>
</comment>
<evidence type="ECO:0000256" key="4">
    <source>
        <dbReference type="ARBA" id="ARBA00022989"/>
    </source>
</evidence>